<dbReference type="AlphaFoldDB" id="A0A0V7ZY45"/>
<organism evidence="2 4">
    <name type="scientific">Mastigocoleus testarum BC008</name>
    <dbReference type="NCBI Taxonomy" id="371196"/>
    <lineage>
        <taxon>Bacteria</taxon>
        <taxon>Bacillati</taxon>
        <taxon>Cyanobacteriota</taxon>
        <taxon>Cyanophyceae</taxon>
        <taxon>Nostocales</taxon>
        <taxon>Hapalosiphonaceae</taxon>
        <taxon>Mastigocoleus</taxon>
    </lineage>
</organism>
<dbReference type="Proteomes" id="UP000053372">
    <property type="component" value="Unassembled WGS sequence"/>
</dbReference>
<keyword evidence="4" id="KW-1185">Reference proteome</keyword>
<dbReference type="PANTHER" id="PTHR10098:SF112">
    <property type="entry name" value="SLR0380 PROTEIN"/>
    <property type="match status" value="1"/>
</dbReference>
<name>A0A0V7ZY45_9CYAN</name>
<evidence type="ECO:0000313" key="2">
    <source>
        <dbReference type="EMBL" id="KST69492.1"/>
    </source>
</evidence>
<feature type="domain" description="CHAT" evidence="1">
    <location>
        <begin position="591"/>
        <end position="860"/>
    </location>
</feature>
<dbReference type="PANTHER" id="PTHR10098">
    <property type="entry name" value="RAPSYN-RELATED"/>
    <property type="match status" value="1"/>
</dbReference>
<reference evidence="2 4" key="1">
    <citation type="journal article" date="2015" name="Genome Announc.">
        <title>Draft Genome of the Euendolithic (true boring) Cyanobacterium Mastigocoleus testarum strain BC008.</title>
        <authorList>
            <person name="Guida B.S."/>
            <person name="Garcia-Pichel F."/>
        </authorList>
    </citation>
    <scope>NUCLEOTIDE SEQUENCE [LARGE SCALE GENOMIC DNA]</scope>
    <source>
        <strain evidence="2 4">BC008</strain>
    </source>
</reference>
<proteinExistence type="predicted"/>
<dbReference type="InterPro" id="IPR024983">
    <property type="entry name" value="CHAT_dom"/>
</dbReference>
<dbReference type="SMART" id="SM00028">
    <property type="entry name" value="TPR"/>
    <property type="match status" value="5"/>
</dbReference>
<evidence type="ECO:0000259" key="1">
    <source>
        <dbReference type="Pfam" id="PF12770"/>
    </source>
</evidence>
<comment type="caution">
    <text evidence="2">The sequence shown here is derived from an EMBL/GenBank/DDBJ whole genome shotgun (WGS) entry which is preliminary data.</text>
</comment>
<dbReference type="Gene3D" id="1.25.40.10">
    <property type="entry name" value="Tetratricopeptide repeat domain"/>
    <property type="match status" value="3"/>
</dbReference>
<evidence type="ECO:0000313" key="3">
    <source>
        <dbReference type="EMBL" id="KST69542.1"/>
    </source>
</evidence>
<dbReference type="OrthoDB" id="446317at2"/>
<dbReference type="SUPFAM" id="SSF48452">
    <property type="entry name" value="TPR-like"/>
    <property type="match status" value="2"/>
</dbReference>
<dbReference type="InterPro" id="IPR019734">
    <property type="entry name" value="TPR_rpt"/>
</dbReference>
<dbReference type="InterPro" id="IPR011990">
    <property type="entry name" value="TPR-like_helical_dom_sf"/>
</dbReference>
<dbReference type="Pfam" id="PF12770">
    <property type="entry name" value="CHAT"/>
    <property type="match status" value="1"/>
</dbReference>
<sequence>MISSSQQRRLYVSLGLLGFCLAFLLLLPWKFTAVQASIGVSSTANITLNSGTVNLLEKGRNLYHRGNFTEAANIWQMAAEEYQNKRDQPNQILSLSYLSLVQKELNQFYKAEQSVKKALELLQQTKHKTNPIIWAQVLNTQASLQLHMGKPQIALENWQKAQRYYEKARDKQGSLGSQINQAQALQSLGFYRRSRQQLEEINQQLMVIPDSHIKVSGLRSLGVTLQLIGLSQESQDILLESLKTAKRINADAEITSILQTLGQAAVYLKDPDTALSYFEQAEKAANTSQEKLQARLRRFKLFVDYNVNDHAVGLAPQIWQQLQKLPPSHISLNNKINFITTLNKLENNTQNKSSRIIPIKDLGEVLAQTVQGAREIQDLRTEAYALKEWGKLYKSTNQLFEAQNLTQKSLNIARQLQAEDIVSQAAWQLGSLYKEQNHRTEAIATYREAVDALKAIRGDLVAVNPDVQLSFSESVEPVYRELVGLLLEKEPDQASLIEARNLIESLQITELDNFLREACLDKVEHIDTIDPTATVVYPIILPDRLAVIYSTAGQPLQYAVTRKPQAEVEETLNQLLASLSPISDAQERDHLSKQVYNWLVSPVENTQTFKSTKTLVFVLDGILRNIPMSALYDGQKYLIEKYAVTLSPGLQLIAANSLQSKNINAVVAGISEARNGFSPLPGVKSEVTKISHMLPSSSILLNSKLTESKLGEKMKNSPANVVHLATHGQFSSHLDQTFLLTWDEQINIKELSELLQNRQARNSKDIDLLVLSACDTAAGDKRAVLGLAGLAVKSGARSTIASLWPVKDEATVSLMTNFYRKLLQPGTNKAEALRQAQIDVVQKTKFKEPFFWSAFVLVGNWQ</sequence>
<dbReference type="Pfam" id="PF13181">
    <property type="entry name" value="TPR_8"/>
    <property type="match status" value="1"/>
</dbReference>
<evidence type="ECO:0000313" key="4">
    <source>
        <dbReference type="Proteomes" id="UP000053372"/>
    </source>
</evidence>
<protein>
    <recommendedName>
        <fullName evidence="1">CHAT domain-containing protein</fullName>
    </recommendedName>
</protein>
<gene>
    <name evidence="2" type="ORF">BC008_04120</name>
    <name evidence="3" type="ORF">BC008_04370</name>
</gene>
<accession>A0A0V7ZY45</accession>
<dbReference type="RefSeq" id="WP_027842855.1">
    <property type="nucleotide sequence ID" value="NZ_LMTZ01000021.1"/>
</dbReference>
<dbReference type="EMBL" id="LMTZ01000021">
    <property type="protein sequence ID" value="KST69542.1"/>
    <property type="molecule type" value="Genomic_DNA"/>
</dbReference>
<dbReference type="EMBL" id="LMTZ01000023">
    <property type="protein sequence ID" value="KST69492.1"/>
    <property type="molecule type" value="Genomic_DNA"/>
</dbReference>